<keyword evidence="3" id="KW-1185">Reference proteome</keyword>
<dbReference type="RefSeq" id="WP_151137697.1">
    <property type="nucleotide sequence ID" value="NZ_CP043311.1"/>
</dbReference>
<protein>
    <submittedName>
        <fullName evidence="2">Glycosyltransferase family 2 protein</fullName>
    </submittedName>
</protein>
<dbReference type="InterPro" id="IPR001173">
    <property type="entry name" value="Glyco_trans_2-like"/>
</dbReference>
<keyword evidence="2" id="KW-0808">Transferase</keyword>
<dbReference type="PANTHER" id="PTHR43685">
    <property type="entry name" value="GLYCOSYLTRANSFERASE"/>
    <property type="match status" value="1"/>
</dbReference>
<accession>A0A5J6QWY7</accession>
<evidence type="ECO:0000313" key="3">
    <source>
        <dbReference type="Proteomes" id="UP000327179"/>
    </source>
</evidence>
<dbReference type="Proteomes" id="UP000327179">
    <property type="component" value="Chromosome"/>
</dbReference>
<dbReference type="AlphaFoldDB" id="A0A5J6QWY7"/>
<dbReference type="InterPro" id="IPR050834">
    <property type="entry name" value="Glycosyltransf_2"/>
</dbReference>
<dbReference type="GO" id="GO:0016740">
    <property type="term" value="F:transferase activity"/>
    <property type="evidence" value="ECO:0007669"/>
    <property type="project" value="UniProtKB-KW"/>
</dbReference>
<dbReference type="Gene3D" id="3.90.550.10">
    <property type="entry name" value="Spore Coat Polysaccharide Biosynthesis Protein SpsA, Chain A"/>
    <property type="match status" value="1"/>
</dbReference>
<organism evidence="2 3">
    <name type="scientific">Metapseudomonas lalkuanensis</name>
    <dbReference type="NCBI Taxonomy" id="2604832"/>
    <lineage>
        <taxon>Bacteria</taxon>
        <taxon>Pseudomonadati</taxon>
        <taxon>Pseudomonadota</taxon>
        <taxon>Gammaproteobacteria</taxon>
        <taxon>Pseudomonadales</taxon>
        <taxon>Pseudomonadaceae</taxon>
        <taxon>Metapseudomonas</taxon>
    </lineage>
</organism>
<evidence type="ECO:0000313" key="2">
    <source>
        <dbReference type="EMBL" id="QEY65269.1"/>
    </source>
</evidence>
<dbReference type="Pfam" id="PF00535">
    <property type="entry name" value="Glycos_transf_2"/>
    <property type="match status" value="1"/>
</dbReference>
<proteinExistence type="predicted"/>
<dbReference type="SUPFAM" id="SSF53448">
    <property type="entry name" value="Nucleotide-diphospho-sugar transferases"/>
    <property type="match status" value="1"/>
</dbReference>
<evidence type="ECO:0000259" key="1">
    <source>
        <dbReference type="Pfam" id="PF00535"/>
    </source>
</evidence>
<reference evidence="2 3" key="1">
    <citation type="submission" date="2019-08" db="EMBL/GenBank/DDBJ databases">
        <title>Whole-genome Sequencing of e-waste polymer degrading bacterium Pseudomonas sp. strain PE08.</title>
        <authorList>
            <person name="Kirdat K."/>
            <person name="Debbarma P."/>
            <person name="Narawade N."/>
            <person name="Suyal D."/>
            <person name="Thorat V."/>
            <person name="Shouche Y."/>
            <person name="Goel R."/>
            <person name="Yadav A."/>
        </authorList>
    </citation>
    <scope>NUCLEOTIDE SEQUENCE [LARGE SCALE GENOMIC DNA]</scope>
    <source>
        <strain evidence="2 3">PE08</strain>
    </source>
</reference>
<sequence length="305" mass="33958">MSAKPLLSVIIPTYNYAGVLPRAVESVLSQATPEVELWVVDDGSTDDTPAVFTALSQRHGAAFQGVRQANAGPSAARNNGVQLAQGRYVLLLDADDELAPGVLPDLCERLRQQPDVGLWLAGHVAVHPDGREREHPASAVPGDALDRLRGYLLDKRIALSHGSCVFLRELLLERPYPEHLRHSEDIPVFAYCLTQRQVVVLDAMLARIHKHPGSLRHNAEAARKVGLALVDEVFVKLPASLQSLKPAYRAQRCLSLFRTCLLAGDQDSARDYYREALRTDWRVLFKLSYSRKALRLWLKPKKNPE</sequence>
<dbReference type="EMBL" id="CP043311">
    <property type="protein sequence ID" value="QEY65269.1"/>
    <property type="molecule type" value="Genomic_DNA"/>
</dbReference>
<gene>
    <name evidence="2" type="ORF">FXN65_25620</name>
</gene>
<name>A0A5J6QWY7_9GAMM</name>
<dbReference type="CDD" id="cd00761">
    <property type="entry name" value="Glyco_tranf_GTA_type"/>
    <property type="match status" value="1"/>
</dbReference>
<dbReference type="InterPro" id="IPR029044">
    <property type="entry name" value="Nucleotide-diphossugar_trans"/>
</dbReference>
<dbReference type="PANTHER" id="PTHR43685:SF11">
    <property type="entry name" value="GLYCOSYLTRANSFERASE TAGX-RELATED"/>
    <property type="match status" value="1"/>
</dbReference>
<dbReference type="KEGG" id="plal:FXN65_25620"/>
<feature type="domain" description="Glycosyltransferase 2-like" evidence="1">
    <location>
        <begin position="8"/>
        <end position="125"/>
    </location>
</feature>